<dbReference type="InterPro" id="IPR049892">
    <property type="entry name" value="AA9"/>
</dbReference>
<feature type="domain" description="Auxiliary Activity family 9 catalytic" evidence="18">
    <location>
        <begin position="23"/>
        <end position="243"/>
    </location>
</feature>
<dbReference type="InParanoid" id="A0A165QES5"/>
<evidence type="ECO:0000256" key="12">
    <source>
        <dbReference type="ARBA" id="ARBA00023326"/>
    </source>
</evidence>
<dbReference type="EC" id="1.14.99.56" evidence="15"/>
<dbReference type="CDD" id="cd21175">
    <property type="entry name" value="LPMO_AA9"/>
    <property type="match status" value="1"/>
</dbReference>
<keyword evidence="10" id="KW-1015">Disulfide bond</keyword>
<evidence type="ECO:0000259" key="18">
    <source>
        <dbReference type="Pfam" id="PF03443"/>
    </source>
</evidence>
<evidence type="ECO:0000313" key="19">
    <source>
        <dbReference type="EMBL" id="KZW03501.1"/>
    </source>
</evidence>
<accession>A0A165QES5</accession>
<keyword evidence="6" id="KW-0136">Cellulose degradation</keyword>
<evidence type="ECO:0000256" key="6">
    <source>
        <dbReference type="ARBA" id="ARBA00023001"/>
    </source>
</evidence>
<comment type="cofactor">
    <cofactor evidence="1">
        <name>Cu(2+)</name>
        <dbReference type="ChEBI" id="CHEBI:29036"/>
    </cofactor>
</comment>
<dbReference type="PANTHER" id="PTHR33353:SF10">
    <property type="entry name" value="ENDO-BETA-1,4-GLUCANASE D"/>
    <property type="match status" value="1"/>
</dbReference>
<proteinExistence type="inferred from homology"/>
<feature type="chain" id="PRO_5007865048" description="lytic cellulose monooxygenase (C4-dehydrogenating)" evidence="17">
    <location>
        <begin position="21"/>
        <end position="353"/>
    </location>
</feature>
<keyword evidence="5 17" id="KW-0732">Signal</keyword>
<keyword evidence="4" id="KW-0479">Metal-binding</keyword>
<evidence type="ECO:0000256" key="16">
    <source>
        <dbReference type="SAM" id="MobiDB-lite"/>
    </source>
</evidence>
<dbReference type="GO" id="GO:0005576">
    <property type="term" value="C:extracellular region"/>
    <property type="evidence" value="ECO:0007669"/>
    <property type="project" value="UniProtKB-SubCell"/>
</dbReference>
<dbReference type="GO" id="GO:0046872">
    <property type="term" value="F:metal ion binding"/>
    <property type="evidence" value="ECO:0007669"/>
    <property type="project" value="UniProtKB-KW"/>
</dbReference>
<evidence type="ECO:0000256" key="2">
    <source>
        <dbReference type="ARBA" id="ARBA00004613"/>
    </source>
</evidence>
<keyword evidence="20" id="KW-1185">Reference proteome</keyword>
<evidence type="ECO:0000256" key="1">
    <source>
        <dbReference type="ARBA" id="ARBA00001973"/>
    </source>
</evidence>
<dbReference type="GO" id="GO:0030245">
    <property type="term" value="P:cellulose catabolic process"/>
    <property type="evidence" value="ECO:0007669"/>
    <property type="project" value="UniProtKB-KW"/>
</dbReference>
<dbReference type="Proteomes" id="UP000077266">
    <property type="component" value="Unassembled WGS sequence"/>
</dbReference>
<evidence type="ECO:0000256" key="11">
    <source>
        <dbReference type="ARBA" id="ARBA00023277"/>
    </source>
</evidence>
<evidence type="ECO:0000256" key="10">
    <source>
        <dbReference type="ARBA" id="ARBA00023157"/>
    </source>
</evidence>
<sequence length="353" mass="37234">MKSTTFSTLVLSIMTAAGTAFGHGTVDVFTADGMKYPGPLNVNITFGKGYTPPADSATRQIYMLEPLFSTPEGLANTNMTCGPSASSSAKTIAPVTAGSNVSFHFRSGNPGSPWPHDTGPILTYMYRCPANTSADKCLPGPNEKGWFKIDQQGKDGKGIWAQAAMMQNESISVPIPSNIPNGDYLVRHEIIALHNAVILGKAEFYISCTQVRVKGGSTDDSALSGAVMVAFPGTYKTNDPGLYKPQDSYTFPGPPVLASNASHSDAPLPSPAPTQPNEPTSTPSTGAPLSSAPSASPTRCTRTSGSLPATPASTPSTTQSTTPDQCARKVSKRALRLRRRLLQGRFNPRPLRA</sequence>
<evidence type="ECO:0000256" key="15">
    <source>
        <dbReference type="ARBA" id="ARBA00047174"/>
    </source>
</evidence>
<evidence type="ECO:0000256" key="14">
    <source>
        <dbReference type="ARBA" id="ARBA00045077"/>
    </source>
</evidence>
<dbReference type="GO" id="GO:0004497">
    <property type="term" value="F:monooxygenase activity"/>
    <property type="evidence" value="ECO:0007669"/>
    <property type="project" value="UniProtKB-KW"/>
</dbReference>
<dbReference type="Gene3D" id="2.70.50.70">
    <property type="match status" value="1"/>
</dbReference>
<feature type="compositionally biased region" description="Low complexity" evidence="16">
    <location>
        <begin position="279"/>
        <end position="323"/>
    </location>
</feature>
<comment type="catalytic activity">
    <reaction evidence="14">
        <text>[(1-&gt;4)-beta-D-glucosyl]n+m + reduced acceptor + O2 = 4-dehydro-beta-D-glucosyl-[(1-&gt;4)-beta-D-glucosyl]n-1 + [(1-&gt;4)-beta-D-glucosyl]m + acceptor + H2O.</text>
        <dbReference type="EC" id="1.14.99.56"/>
    </reaction>
</comment>
<comment type="similarity">
    <text evidence="13">Belongs to the polysaccharide monooxygenase AA9 family.</text>
</comment>
<feature type="region of interest" description="Disordered" evidence="16">
    <location>
        <begin position="245"/>
        <end position="329"/>
    </location>
</feature>
<evidence type="ECO:0000256" key="17">
    <source>
        <dbReference type="SAM" id="SignalP"/>
    </source>
</evidence>
<evidence type="ECO:0000256" key="9">
    <source>
        <dbReference type="ARBA" id="ARBA00023033"/>
    </source>
</evidence>
<evidence type="ECO:0000313" key="20">
    <source>
        <dbReference type="Proteomes" id="UP000077266"/>
    </source>
</evidence>
<dbReference type="PANTHER" id="PTHR33353">
    <property type="entry name" value="PUTATIVE (AFU_ORTHOLOGUE AFUA_1G12560)-RELATED"/>
    <property type="match status" value="1"/>
</dbReference>
<name>A0A165QES5_EXIGL</name>
<evidence type="ECO:0000256" key="4">
    <source>
        <dbReference type="ARBA" id="ARBA00022723"/>
    </source>
</evidence>
<gene>
    <name evidence="19" type="ORF">EXIGLDRAFT_664103</name>
</gene>
<keyword evidence="8" id="KW-0186">Copper</keyword>
<feature type="signal peptide" evidence="17">
    <location>
        <begin position="1"/>
        <end position="20"/>
    </location>
</feature>
<keyword evidence="9" id="KW-0503">Monooxygenase</keyword>
<dbReference type="Pfam" id="PF03443">
    <property type="entry name" value="AA9"/>
    <property type="match status" value="1"/>
</dbReference>
<dbReference type="STRING" id="1314781.A0A165QES5"/>
<dbReference type="InterPro" id="IPR005103">
    <property type="entry name" value="AA9_LPMO"/>
</dbReference>
<protein>
    <recommendedName>
        <fullName evidence="15">lytic cellulose monooxygenase (C4-dehydrogenating)</fullName>
        <ecNumber evidence="15">1.14.99.56</ecNumber>
    </recommendedName>
</protein>
<keyword evidence="12" id="KW-0624">Polysaccharide degradation</keyword>
<evidence type="ECO:0000256" key="5">
    <source>
        <dbReference type="ARBA" id="ARBA00022729"/>
    </source>
</evidence>
<evidence type="ECO:0000256" key="3">
    <source>
        <dbReference type="ARBA" id="ARBA00022525"/>
    </source>
</evidence>
<keyword evidence="3" id="KW-0964">Secreted</keyword>
<organism evidence="19 20">
    <name type="scientific">Exidia glandulosa HHB12029</name>
    <dbReference type="NCBI Taxonomy" id="1314781"/>
    <lineage>
        <taxon>Eukaryota</taxon>
        <taxon>Fungi</taxon>
        <taxon>Dikarya</taxon>
        <taxon>Basidiomycota</taxon>
        <taxon>Agaricomycotina</taxon>
        <taxon>Agaricomycetes</taxon>
        <taxon>Auriculariales</taxon>
        <taxon>Exidiaceae</taxon>
        <taxon>Exidia</taxon>
    </lineage>
</organism>
<dbReference type="AlphaFoldDB" id="A0A165QES5"/>
<dbReference type="EMBL" id="KV425883">
    <property type="protein sequence ID" value="KZW03501.1"/>
    <property type="molecule type" value="Genomic_DNA"/>
</dbReference>
<dbReference type="OrthoDB" id="4849160at2759"/>
<reference evidence="19 20" key="1">
    <citation type="journal article" date="2016" name="Mol. Biol. Evol.">
        <title>Comparative Genomics of Early-Diverging Mushroom-Forming Fungi Provides Insights into the Origins of Lignocellulose Decay Capabilities.</title>
        <authorList>
            <person name="Nagy L.G."/>
            <person name="Riley R."/>
            <person name="Tritt A."/>
            <person name="Adam C."/>
            <person name="Daum C."/>
            <person name="Floudas D."/>
            <person name="Sun H."/>
            <person name="Yadav J.S."/>
            <person name="Pangilinan J."/>
            <person name="Larsson K.H."/>
            <person name="Matsuura K."/>
            <person name="Barry K."/>
            <person name="Labutti K."/>
            <person name="Kuo R."/>
            <person name="Ohm R.A."/>
            <person name="Bhattacharya S.S."/>
            <person name="Shirouzu T."/>
            <person name="Yoshinaga Y."/>
            <person name="Martin F.M."/>
            <person name="Grigoriev I.V."/>
            <person name="Hibbett D.S."/>
        </authorList>
    </citation>
    <scope>NUCLEOTIDE SEQUENCE [LARGE SCALE GENOMIC DNA]</scope>
    <source>
        <strain evidence="19 20">HHB12029</strain>
    </source>
</reference>
<keyword evidence="7" id="KW-0560">Oxidoreductase</keyword>
<comment type="subcellular location">
    <subcellularLocation>
        <location evidence="2">Secreted</location>
    </subcellularLocation>
</comment>
<keyword evidence="11" id="KW-0119">Carbohydrate metabolism</keyword>
<evidence type="ECO:0000256" key="13">
    <source>
        <dbReference type="ARBA" id="ARBA00044502"/>
    </source>
</evidence>
<evidence type="ECO:0000256" key="7">
    <source>
        <dbReference type="ARBA" id="ARBA00023002"/>
    </source>
</evidence>
<evidence type="ECO:0000256" key="8">
    <source>
        <dbReference type="ARBA" id="ARBA00023008"/>
    </source>
</evidence>